<dbReference type="InterPro" id="IPR018108">
    <property type="entry name" value="MCP_transmembrane"/>
</dbReference>
<keyword evidence="3 9" id="KW-0812">Transmembrane</keyword>
<feature type="repeat" description="Solcar" evidence="9">
    <location>
        <begin position="205"/>
        <end position="296"/>
    </location>
</feature>
<feature type="transmembrane region" description="Helical" evidence="11">
    <location>
        <begin position="113"/>
        <end position="130"/>
    </location>
</feature>
<keyword evidence="5" id="KW-0999">Mitochondrion inner membrane</keyword>
<organism evidence="12 13">
    <name type="scientific">Hanseniaspora valbyensis NRRL Y-1626</name>
    <dbReference type="NCBI Taxonomy" id="766949"/>
    <lineage>
        <taxon>Eukaryota</taxon>
        <taxon>Fungi</taxon>
        <taxon>Dikarya</taxon>
        <taxon>Ascomycota</taxon>
        <taxon>Saccharomycotina</taxon>
        <taxon>Saccharomycetes</taxon>
        <taxon>Saccharomycodales</taxon>
        <taxon>Saccharomycodaceae</taxon>
        <taxon>Hanseniaspora</taxon>
    </lineage>
</organism>
<reference evidence="13" key="1">
    <citation type="journal article" date="2016" name="Proc. Natl. Acad. Sci. U.S.A.">
        <title>Comparative genomics of biotechnologically important yeasts.</title>
        <authorList>
            <person name="Riley R."/>
            <person name="Haridas S."/>
            <person name="Wolfe K.H."/>
            <person name="Lopes M.R."/>
            <person name="Hittinger C.T."/>
            <person name="Goeker M."/>
            <person name="Salamov A.A."/>
            <person name="Wisecaver J.H."/>
            <person name="Long T.M."/>
            <person name="Calvey C.H."/>
            <person name="Aerts A.L."/>
            <person name="Barry K.W."/>
            <person name="Choi C."/>
            <person name="Clum A."/>
            <person name="Coughlan A.Y."/>
            <person name="Deshpande S."/>
            <person name="Douglass A.P."/>
            <person name="Hanson S.J."/>
            <person name="Klenk H.-P."/>
            <person name="LaButti K.M."/>
            <person name="Lapidus A."/>
            <person name="Lindquist E.A."/>
            <person name="Lipzen A.M."/>
            <person name="Meier-Kolthoff J.P."/>
            <person name="Ohm R.A."/>
            <person name="Otillar R.P."/>
            <person name="Pangilinan J.L."/>
            <person name="Peng Y."/>
            <person name="Rokas A."/>
            <person name="Rosa C.A."/>
            <person name="Scheuner C."/>
            <person name="Sibirny A.A."/>
            <person name="Slot J.C."/>
            <person name="Stielow J.B."/>
            <person name="Sun H."/>
            <person name="Kurtzman C.P."/>
            <person name="Blackwell M."/>
            <person name="Grigoriev I.V."/>
            <person name="Jeffries T.W."/>
        </authorList>
    </citation>
    <scope>NUCLEOTIDE SEQUENCE [LARGE SCALE GENOMIC DNA]</scope>
    <source>
        <strain evidence="13">NRRL Y-1626</strain>
    </source>
</reference>
<keyword evidence="8 9" id="KW-0472">Membrane</keyword>
<evidence type="ECO:0000256" key="8">
    <source>
        <dbReference type="ARBA" id="ARBA00023136"/>
    </source>
</evidence>
<dbReference type="Gene3D" id="1.50.40.10">
    <property type="entry name" value="Mitochondrial carrier domain"/>
    <property type="match status" value="1"/>
</dbReference>
<dbReference type="InterPro" id="IPR002067">
    <property type="entry name" value="MCP"/>
</dbReference>
<dbReference type="AlphaFoldDB" id="A0A1B7TGL9"/>
<feature type="repeat" description="Solcar" evidence="9">
    <location>
        <begin position="13"/>
        <end position="98"/>
    </location>
</feature>
<dbReference type="Proteomes" id="UP000092321">
    <property type="component" value="Unassembled WGS sequence"/>
</dbReference>
<dbReference type="SUPFAM" id="SSF103506">
    <property type="entry name" value="Mitochondrial carrier"/>
    <property type="match status" value="1"/>
</dbReference>
<dbReference type="GO" id="GO:0055085">
    <property type="term" value="P:transmembrane transport"/>
    <property type="evidence" value="ECO:0007669"/>
    <property type="project" value="InterPro"/>
</dbReference>
<accession>A0A1B7TGL9</accession>
<dbReference type="OrthoDB" id="270584at2759"/>
<proteinExistence type="inferred from homology"/>
<dbReference type="PROSITE" id="PS50920">
    <property type="entry name" value="SOLCAR"/>
    <property type="match status" value="3"/>
</dbReference>
<evidence type="ECO:0000256" key="5">
    <source>
        <dbReference type="ARBA" id="ARBA00022792"/>
    </source>
</evidence>
<keyword evidence="7" id="KW-0496">Mitochondrion</keyword>
<evidence type="ECO:0000313" key="12">
    <source>
        <dbReference type="EMBL" id="OBA27838.1"/>
    </source>
</evidence>
<comment type="caution">
    <text evidence="12">The sequence shown here is derived from an EMBL/GenBank/DDBJ whole genome shotgun (WGS) entry which is preliminary data.</text>
</comment>
<feature type="transmembrane region" description="Helical" evidence="11">
    <location>
        <begin position="170"/>
        <end position="189"/>
    </location>
</feature>
<evidence type="ECO:0000256" key="9">
    <source>
        <dbReference type="PROSITE-ProRule" id="PRU00282"/>
    </source>
</evidence>
<evidence type="ECO:0000256" key="6">
    <source>
        <dbReference type="ARBA" id="ARBA00022989"/>
    </source>
</evidence>
<name>A0A1B7TGL9_9ASCO</name>
<dbReference type="PRINTS" id="PR00926">
    <property type="entry name" value="MITOCARRIER"/>
</dbReference>
<sequence>MSQTVSSKDVVQIPMWKSLLAGGIAGVTSRTLTSPMERAKIILQIDTQKNSISTLRLMMDFYKREGIKGLFRGNGMNCLRVFPYMSIQYFAFQGYKNYVLQGSDKEIGNKDRLIGGFLSGFFCVVATYPMDLLKSRLTIQTIAGGESKSAMTIAKEIYHKEGGLLAFYRGMWPTLAGVVPFVILNFNFYESMKFHYMDMYGFESFTNFHKLCFGATAGSLAQIIIYPFDLLRRRFQIINMPGNKARYDYTSIRDALIKIYKRESFLGLYKGLAPNLMKVIPATAFQWWVYELVITKL</sequence>
<keyword evidence="2 10" id="KW-0813">Transport</keyword>
<evidence type="ECO:0000256" key="7">
    <source>
        <dbReference type="ARBA" id="ARBA00023128"/>
    </source>
</evidence>
<dbReference type="PANTHER" id="PTHR24089">
    <property type="entry name" value="SOLUTE CARRIER FAMILY 25"/>
    <property type="match status" value="1"/>
</dbReference>
<evidence type="ECO:0000256" key="10">
    <source>
        <dbReference type="RuleBase" id="RU000488"/>
    </source>
</evidence>
<evidence type="ECO:0000256" key="1">
    <source>
        <dbReference type="ARBA" id="ARBA00004448"/>
    </source>
</evidence>
<keyword evidence="13" id="KW-1185">Reference proteome</keyword>
<protein>
    <submittedName>
        <fullName evidence="12">Mitochondrial carrier</fullName>
    </submittedName>
</protein>
<comment type="subcellular location">
    <subcellularLocation>
        <location evidence="1">Mitochondrion inner membrane</location>
        <topology evidence="1">Multi-pass membrane protein</topology>
    </subcellularLocation>
</comment>
<feature type="repeat" description="Solcar" evidence="9">
    <location>
        <begin position="107"/>
        <end position="195"/>
    </location>
</feature>
<dbReference type="EMBL" id="LXPE01000006">
    <property type="protein sequence ID" value="OBA27838.1"/>
    <property type="molecule type" value="Genomic_DNA"/>
</dbReference>
<gene>
    <name evidence="12" type="ORF">HANVADRAFT_51951</name>
</gene>
<dbReference type="InterPro" id="IPR023395">
    <property type="entry name" value="MCP_dom_sf"/>
</dbReference>
<keyword evidence="6 11" id="KW-1133">Transmembrane helix</keyword>
<comment type="similarity">
    <text evidence="10">Belongs to the mitochondrial carrier (TC 2.A.29) family.</text>
</comment>
<evidence type="ECO:0000256" key="11">
    <source>
        <dbReference type="SAM" id="Phobius"/>
    </source>
</evidence>
<dbReference type="Pfam" id="PF00153">
    <property type="entry name" value="Mito_carr"/>
    <property type="match status" value="3"/>
</dbReference>
<evidence type="ECO:0000256" key="2">
    <source>
        <dbReference type="ARBA" id="ARBA00022448"/>
    </source>
</evidence>
<evidence type="ECO:0000256" key="3">
    <source>
        <dbReference type="ARBA" id="ARBA00022692"/>
    </source>
</evidence>
<dbReference type="GO" id="GO:0005743">
    <property type="term" value="C:mitochondrial inner membrane"/>
    <property type="evidence" value="ECO:0007669"/>
    <property type="project" value="UniProtKB-SubCell"/>
</dbReference>
<keyword evidence="4" id="KW-0677">Repeat</keyword>
<evidence type="ECO:0000313" key="13">
    <source>
        <dbReference type="Proteomes" id="UP000092321"/>
    </source>
</evidence>
<evidence type="ECO:0000256" key="4">
    <source>
        <dbReference type="ARBA" id="ARBA00022737"/>
    </source>
</evidence>